<dbReference type="GO" id="GO:0006888">
    <property type="term" value="P:endoplasmic reticulum to Golgi vesicle-mediated transport"/>
    <property type="evidence" value="ECO:0007669"/>
    <property type="project" value="InterPro"/>
</dbReference>
<dbReference type="GO" id="GO:0005797">
    <property type="term" value="C:Golgi medial cisterna"/>
    <property type="evidence" value="ECO:0007669"/>
    <property type="project" value="TreeGrafter"/>
</dbReference>
<keyword evidence="5" id="KW-0653">Protein transport</keyword>
<dbReference type="PANTHER" id="PTHR21094:SF2">
    <property type="entry name" value="GOLGI SNAP RECEPTOR COMPLEX MEMBER 1"/>
    <property type="match status" value="1"/>
</dbReference>
<comment type="subcellular location">
    <subcellularLocation>
        <location evidence="1">Golgi apparatus membrane</location>
        <topology evidence="1">Single-pass type IV membrane protein</topology>
    </subcellularLocation>
</comment>
<proteinExistence type="inferred from homology"/>
<dbReference type="AlphaFoldDB" id="A0AAV0BFU9"/>
<dbReference type="GO" id="GO:0015031">
    <property type="term" value="P:protein transport"/>
    <property type="evidence" value="ECO:0007669"/>
    <property type="project" value="UniProtKB-KW"/>
</dbReference>
<dbReference type="GO" id="GO:0005801">
    <property type="term" value="C:cis-Golgi network"/>
    <property type="evidence" value="ECO:0007669"/>
    <property type="project" value="InterPro"/>
</dbReference>
<reference evidence="10" key="1">
    <citation type="submission" date="2022-06" db="EMBL/GenBank/DDBJ databases">
        <authorList>
            <consortium name="SYNGENTA / RWTH Aachen University"/>
        </authorList>
    </citation>
    <scope>NUCLEOTIDE SEQUENCE</scope>
</reference>
<keyword evidence="3" id="KW-0813">Transport</keyword>
<evidence type="ECO:0000256" key="9">
    <source>
        <dbReference type="SAM" id="Phobius"/>
    </source>
</evidence>
<feature type="transmembrane region" description="Helical" evidence="9">
    <location>
        <begin position="61"/>
        <end position="80"/>
    </location>
</feature>
<keyword evidence="8 9" id="KW-0472">Membrane</keyword>
<evidence type="ECO:0000256" key="8">
    <source>
        <dbReference type="ARBA" id="ARBA00023136"/>
    </source>
</evidence>
<comment type="caution">
    <text evidence="10">The sequence shown here is derived from an EMBL/GenBank/DDBJ whole genome shotgun (WGS) entry which is preliminary data.</text>
</comment>
<evidence type="ECO:0000313" key="10">
    <source>
        <dbReference type="EMBL" id="CAH7686158.1"/>
    </source>
</evidence>
<dbReference type="GO" id="GO:0000139">
    <property type="term" value="C:Golgi membrane"/>
    <property type="evidence" value="ECO:0007669"/>
    <property type="project" value="UniProtKB-SubCell"/>
</dbReference>
<evidence type="ECO:0000256" key="1">
    <source>
        <dbReference type="ARBA" id="ARBA00004409"/>
    </source>
</evidence>
<evidence type="ECO:0000256" key="2">
    <source>
        <dbReference type="ARBA" id="ARBA00008473"/>
    </source>
</evidence>
<dbReference type="GO" id="GO:0006906">
    <property type="term" value="P:vesicle fusion"/>
    <property type="evidence" value="ECO:0007669"/>
    <property type="project" value="TreeGrafter"/>
</dbReference>
<evidence type="ECO:0000256" key="6">
    <source>
        <dbReference type="ARBA" id="ARBA00022989"/>
    </source>
</evidence>
<evidence type="ECO:0000256" key="4">
    <source>
        <dbReference type="ARBA" id="ARBA00022692"/>
    </source>
</evidence>
<evidence type="ECO:0008006" key="12">
    <source>
        <dbReference type="Google" id="ProtNLM"/>
    </source>
</evidence>
<dbReference type="Pfam" id="PF12352">
    <property type="entry name" value="V-SNARE_C"/>
    <property type="match status" value="1"/>
</dbReference>
<dbReference type="GO" id="GO:0048219">
    <property type="term" value="P:inter-Golgi cisterna vesicle-mediated transport"/>
    <property type="evidence" value="ECO:0007669"/>
    <property type="project" value="TreeGrafter"/>
</dbReference>
<keyword evidence="4 9" id="KW-0812">Transmembrane</keyword>
<accession>A0AAV0BFU9</accession>
<evidence type="ECO:0000313" key="11">
    <source>
        <dbReference type="Proteomes" id="UP001153365"/>
    </source>
</evidence>
<name>A0AAV0BFU9_PHAPC</name>
<protein>
    <recommendedName>
        <fullName evidence="12">Golgi SNAP receptor complex member 1</fullName>
    </recommendedName>
</protein>
<dbReference type="InterPro" id="IPR023601">
    <property type="entry name" value="Golgi_SNAP_su1"/>
</dbReference>
<evidence type="ECO:0000256" key="3">
    <source>
        <dbReference type="ARBA" id="ARBA00022448"/>
    </source>
</evidence>
<keyword evidence="7" id="KW-0333">Golgi apparatus</keyword>
<dbReference type="Proteomes" id="UP001153365">
    <property type="component" value="Unassembled WGS sequence"/>
</dbReference>
<comment type="similarity">
    <text evidence="2">Belongs to the GOSR1 family.</text>
</comment>
<gene>
    <name evidence="10" type="ORF">PPACK8108_LOCUS20772</name>
</gene>
<dbReference type="GO" id="GO:0031201">
    <property type="term" value="C:SNARE complex"/>
    <property type="evidence" value="ECO:0007669"/>
    <property type="project" value="TreeGrafter"/>
</dbReference>
<organism evidence="10 11">
    <name type="scientific">Phakopsora pachyrhizi</name>
    <name type="common">Asian soybean rust disease fungus</name>
    <dbReference type="NCBI Taxonomy" id="170000"/>
    <lineage>
        <taxon>Eukaryota</taxon>
        <taxon>Fungi</taxon>
        <taxon>Dikarya</taxon>
        <taxon>Basidiomycota</taxon>
        <taxon>Pucciniomycotina</taxon>
        <taxon>Pucciniomycetes</taxon>
        <taxon>Pucciniales</taxon>
        <taxon>Phakopsoraceae</taxon>
        <taxon>Phakopsora</taxon>
    </lineage>
</organism>
<evidence type="ECO:0000256" key="5">
    <source>
        <dbReference type="ARBA" id="ARBA00022927"/>
    </source>
</evidence>
<keyword evidence="11" id="KW-1185">Reference proteome</keyword>
<feature type="non-terminal residue" evidence="10">
    <location>
        <position position="1"/>
    </location>
</feature>
<keyword evidence="6 9" id="KW-1133">Transmembrane helix</keyword>
<sequence length="81" mass="8968">INSSSRLANDILSQAYETRYQFYAQLQSILGSNSRMGNVVSLIPGVNSLISMINSRRKHDTLILSIVAGSCTLMLLFATFR</sequence>
<evidence type="ECO:0000256" key="7">
    <source>
        <dbReference type="ARBA" id="ARBA00023034"/>
    </source>
</evidence>
<dbReference type="GO" id="GO:0005484">
    <property type="term" value="F:SNAP receptor activity"/>
    <property type="evidence" value="ECO:0007669"/>
    <property type="project" value="TreeGrafter"/>
</dbReference>
<dbReference type="PANTHER" id="PTHR21094">
    <property type="entry name" value="GOS-28 SNARE- RELATED"/>
    <property type="match status" value="1"/>
</dbReference>
<dbReference type="EMBL" id="CALTRL010005774">
    <property type="protein sequence ID" value="CAH7686158.1"/>
    <property type="molecule type" value="Genomic_DNA"/>
</dbReference>